<reference evidence="1 2" key="1">
    <citation type="submission" date="2018-11" db="EMBL/GenBank/DDBJ databases">
        <title>Enterobacteriaceae from Patient.</title>
        <authorList>
            <person name="Shen C."/>
            <person name="Yang Y."/>
            <person name="Tian G."/>
        </authorList>
    </citation>
    <scope>NUCLEOTIDE SEQUENCE [LARGE SCALE GENOMIC DNA]</scope>
    <source>
        <strain evidence="1 2">GBGD28</strain>
    </source>
</reference>
<protein>
    <submittedName>
        <fullName evidence="1">Uncharacterized protein</fullName>
    </submittedName>
</protein>
<organism evidence="1 2">
    <name type="scientific">Escherichia coli</name>
    <dbReference type="NCBI Taxonomy" id="562"/>
    <lineage>
        <taxon>Bacteria</taxon>
        <taxon>Pseudomonadati</taxon>
        <taxon>Pseudomonadota</taxon>
        <taxon>Gammaproteobacteria</taxon>
        <taxon>Enterobacterales</taxon>
        <taxon>Enterobacteriaceae</taxon>
        <taxon>Escherichia</taxon>
    </lineage>
</organism>
<accession>A0A1Q9L994</accession>
<comment type="caution">
    <text evidence="1">The sequence shown here is derived from an EMBL/GenBank/DDBJ whole genome shotgun (WGS) entry which is preliminary data.</text>
</comment>
<name>A0A1Q9L994_ECOLX</name>
<proteinExistence type="predicted"/>
<sequence length="111" mass="12953">MISFNIEWWIVHGQADGRTRRKRCARRTVSLINRELARGLSCPLQFCRFARESSQNPANLSANLQLRTTEVASHSWWSYWILIRPATTITIHNRRIAPTITNRSARNTNFD</sequence>
<gene>
    <name evidence="1" type="ORF">EIA08_18575</name>
</gene>
<dbReference type="Proteomes" id="UP000271008">
    <property type="component" value="Unassembled WGS sequence"/>
</dbReference>
<evidence type="ECO:0000313" key="1">
    <source>
        <dbReference type="EMBL" id="RRD73792.1"/>
    </source>
</evidence>
<dbReference type="AlphaFoldDB" id="A0A1Q9L994"/>
<evidence type="ECO:0000313" key="2">
    <source>
        <dbReference type="Proteomes" id="UP000271008"/>
    </source>
</evidence>
<dbReference type="EMBL" id="RQTU01000021">
    <property type="protein sequence ID" value="RRD73792.1"/>
    <property type="molecule type" value="Genomic_DNA"/>
</dbReference>